<feature type="domain" description="HTH crp-type" evidence="5">
    <location>
        <begin position="167"/>
        <end position="232"/>
    </location>
</feature>
<dbReference type="InterPro" id="IPR036390">
    <property type="entry name" value="WH_DNA-bd_sf"/>
</dbReference>
<evidence type="ECO:0000256" key="2">
    <source>
        <dbReference type="ARBA" id="ARBA00023125"/>
    </source>
</evidence>
<feature type="domain" description="Cyclic nucleotide-binding" evidence="4">
    <location>
        <begin position="33"/>
        <end position="153"/>
    </location>
</feature>
<feature type="non-terminal residue" evidence="6">
    <location>
        <position position="250"/>
    </location>
</feature>
<keyword evidence="3" id="KW-0804">Transcription</keyword>
<dbReference type="Gene3D" id="1.10.10.10">
    <property type="entry name" value="Winged helix-like DNA-binding domain superfamily/Winged helix DNA-binding domain"/>
    <property type="match status" value="1"/>
</dbReference>
<dbReference type="PROSITE" id="PS51063">
    <property type="entry name" value="HTH_CRP_2"/>
    <property type="match status" value="1"/>
</dbReference>
<dbReference type="PRINTS" id="PR00035">
    <property type="entry name" value="HTHGNTR"/>
</dbReference>
<evidence type="ECO:0000259" key="5">
    <source>
        <dbReference type="PROSITE" id="PS51063"/>
    </source>
</evidence>
<evidence type="ECO:0000259" key="4">
    <source>
        <dbReference type="PROSITE" id="PS50042"/>
    </source>
</evidence>
<dbReference type="Pfam" id="PF13545">
    <property type="entry name" value="HTH_Crp_2"/>
    <property type="match status" value="1"/>
</dbReference>
<dbReference type="Gene3D" id="2.60.120.10">
    <property type="entry name" value="Jelly Rolls"/>
    <property type="match status" value="1"/>
</dbReference>
<dbReference type="GO" id="GO:0003677">
    <property type="term" value="F:DNA binding"/>
    <property type="evidence" value="ECO:0007669"/>
    <property type="project" value="UniProtKB-KW"/>
</dbReference>
<organism evidence="6 7">
    <name type="scientific">Streptomyces boncukensis</name>
    <dbReference type="NCBI Taxonomy" id="2711219"/>
    <lineage>
        <taxon>Bacteria</taxon>
        <taxon>Bacillati</taxon>
        <taxon>Actinomycetota</taxon>
        <taxon>Actinomycetes</taxon>
        <taxon>Kitasatosporales</taxon>
        <taxon>Streptomycetaceae</taxon>
        <taxon>Streptomyces</taxon>
    </lineage>
</organism>
<dbReference type="InterPro" id="IPR000524">
    <property type="entry name" value="Tscrpt_reg_HTH_GntR"/>
</dbReference>
<gene>
    <name evidence="6" type="ORF">G5C65_28480</name>
</gene>
<dbReference type="EMBL" id="JAAKZZ010000417">
    <property type="protein sequence ID" value="NGO72216.1"/>
    <property type="molecule type" value="Genomic_DNA"/>
</dbReference>
<keyword evidence="7" id="KW-1185">Reference proteome</keyword>
<dbReference type="PANTHER" id="PTHR24567">
    <property type="entry name" value="CRP FAMILY TRANSCRIPTIONAL REGULATORY PROTEIN"/>
    <property type="match status" value="1"/>
</dbReference>
<proteinExistence type="predicted"/>
<name>A0A6G4X3U6_9ACTN</name>
<dbReference type="InterPro" id="IPR000595">
    <property type="entry name" value="cNMP-bd_dom"/>
</dbReference>
<evidence type="ECO:0000313" key="7">
    <source>
        <dbReference type="Proteomes" id="UP000477722"/>
    </source>
</evidence>
<comment type="caution">
    <text evidence="6">The sequence shown here is derived from an EMBL/GenBank/DDBJ whole genome shotgun (WGS) entry which is preliminary data.</text>
</comment>
<dbReference type="Proteomes" id="UP000477722">
    <property type="component" value="Unassembled WGS sequence"/>
</dbReference>
<protein>
    <submittedName>
        <fullName evidence="6">Crp/Fnr family transcriptional regulator</fullName>
    </submittedName>
</protein>
<dbReference type="InterPro" id="IPR012318">
    <property type="entry name" value="HTH_CRP"/>
</dbReference>
<dbReference type="GO" id="GO:0003700">
    <property type="term" value="F:DNA-binding transcription factor activity"/>
    <property type="evidence" value="ECO:0007669"/>
    <property type="project" value="InterPro"/>
</dbReference>
<evidence type="ECO:0000313" key="6">
    <source>
        <dbReference type="EMBL" id="NGO72216.1"/>
    </source>
</evidence>
<dbReference type="CDD" id="cd00038">
    <property type="entry name" value="CAP_ED"/>
    <property type="match status" value="1"/>
</dbReference>
<keyword evidence="2" id="KW-0238">DNA-binding</keyword>
<dbReference type="SUPFAM" id="SSF46785">
    <property type="entry name" value="Winged helix' DNA-binding domain"/>
    <property type="match status" value="1"/>
</dbReference>
<dbReference type="InterPro" id="IPR018490">
    <property type="entry name" value="cNMP-bd_dom_sf"/>
</dbReference>
<dbReference type="PANTHER" id="PTHR24567:SF74">
    <property type="entry name" value="HTH-TYPE TRANSCRIPTIONAL REGULATOR ARCR"/>
    <property type="match status" value="1"/>
</dbReference>
<keyword evidence="1" id="KW-0805">Transcription regulation</keyword>
<dbReference type="PROSITE" id="PS50042">
    <property type="entry name" value="CNMP_BINDING_3"/>
    <property type="match status" value="1"/>
</dbReference>
<evidence type="ECO:0000256" key="1">
    <source>
        <dbReference type="ARBA" id="ARBA00023015"/>
    </source>
</evidence>
<accession>A0A6G4X3U6</accession>
<dbReference type="InterPro" id="IPR036388">
    <property type="entry name" value="WH-like_DNA-bd_sf"/>
</dbReference>
<dbReference type="AlphaFoldDB" id="A0A6G4X3U6"/>
<evidence type="ECO:0000256" key="3">
    <source>
        <dbReference type="ARBA" id="ARBA00023163"/>
    </source>
</evidence>
<dbReference type="Pfam" id="PF00027">
    <property type="entry name" value="cNMP_binding"/>
    <property type="match status" value="1"/>
</dbReference>
<reference evidence="6 7" key="1">
    <citation type="submission" date="2020-02" db="EMBL/GenBank/DDBJ databases">
        <title>Whole-genome analyses of novel actinobacteria.</title>
        <authorList>
            <person name="Sahin N."/>
            <person name="Tatar D."/>
        </authorList>
    </citation>
    <scope>NUCLEOTIDE SEQUENCE [LARGE SCALE GENOMIC DNA]</scope>
    <source>
        <strain evidence="6 7">SB3404</strain>
    </source>
</reference>
<dbReference type="RefSeq" id="WP_165301904.1">
    <property type="nucleotide sequence ID" value="NZ_JAAKZZ010000417.1"/>
</dbReference>
<dbReference type="InterPro" id="IPR050397">
    <property type="entry name" value="Env_Response_Regulators"/>
</dbReference>
<dbReference type="InterPro" id="IPR014710">
    <property type="entry name" value="RmlC-like_jellyroll"/>
</dbReference>
<dbReference type="CDD" id="cd00092">
    <property type="entry name" value="HTH_CRP"/>
    <property type="match status" value="1"/>
</dbReference>
<dbReference type="SUPFAM" id="SSF51206">
    <property type="entry name" value="cAMP-binding domain-like"/>
    <property type="match status" value="1"/>
</dbReference>
<dbReference type="GO" id="GO:0005829">
    <property type="term" value="C:cytosol"/>
    <property type="evidence" value="ECO:0007669"/>
    <property type="project" value="TreeGrafter"/>
</dbReference>
<sequence>MAGSVSADTSADTAASAGAAGAAAWRELRRVPLLAAVPDERLRTLWDVSVGRSAPAGAVLRRAGEPATHLLVLLRGSVAAGQDTGAGRMVRFGEWAGPCALDKTAVFDGSGHSATLTALSDCAVRFVPRAYVLALTDDVPQARRHVLRTLAAQVRAGRAEFTCRSTLSTEARLALWLLEAAGDGGRVPLPTHQALAERLGVTRVTVSRTLGRLRAQGLLSAGRREATLLAPELLALRARGERPAEPPPVL</sequence>
<dbReference type="SMART" id="SM00419">
    <property type="entry name" value="HTH_CRP"/>
    <property type="match status" value="1"/>
</dbReference>
<dbReference type="SMART" id="SM00100">
    <property type="entry name" value="cNMP"/>
    <property type="match status" value="1"/>
</dbReference>